<dbReference type="InterPro" id="IPR050113">
    <property type="entry name" value="Ub_conjugating_enzyme"/>
</dbReference>
<evidence type="ECO:0000256" key="9">
    <source>
        <dbReference type="ARBA" id="ARBA00076315"/>
    </source>
</evidence>
<dbReference type="Proteomes" id="UP000593571">
    <property type="component" value="Unassembled WGS sequence"/>
</dbReference>
<dbReference type="Gene3D" id="3.10.110.10">
    <property type="entry name" value="Ubiquitin Conjugating Enzyme"/>
    <property type="match status" value="1"/>
</dbReference>
<dbReference type="PROSITE" id="PS50127">
    <property type="entry name" value="UBC_2"/>
    <property type="match status" value="1"/>
</dbReference>
<evidence type="ECO:0000256" key="13">
    <source>
        <dbReference type="RuleBase" id="RU362109"/>
    </source>
</evidence>
<feature type="active site" description="Glycyl thioester intermediate" evidence="12">
    <location>
        <position position="89"/>
    </location>
</feature>
<accession>A0A7J8KJ55</accession>
<comment type="function">
    <text evidence="7">Catalyzes the covalent attachment of ubiquitin to other proteins.</text>
</comment>
<comment type="similarity">
    <text evidence="13">Belongs to the ubiquitin-conjugating enzyme family.</text>
</comment>
<dbReference type="FunFam" id="3.10.110.10:FF:000067">
    <property type="entry name" value="ubiquitin-conjugating enzyme E2 U isoform X1"/>
    <property type="match status" value="1"/>
</dbReference>
<feature type="domain" description="UBC core" evidence="14">
    <location>
        <begin position="4"/>
        <end position="153"/>
    </location>
</feature>
<sequence>MNSRAHSLLQREFQEFKDNNYNGILAFPVSEDMMEWTAVIEGLQDTIWHGIFFQLTINFTPEYNVVPPVVTFRTIPFHPNVDKHTGRPCIDFLDSPDKWSPCYSLSSILLTLQVMLSNPVLKNPVNLEAAQILIKDESMYRLIVLRLFHKPLQLENESSESSKDTDKSIRSFKVSFDDYYKTWSEIATSKATEYHRNSMFKDPNFIGQYYKWRKMELKHSKEWRLKYPAAIAQYARENKRPYKGNYQTERIHLCPTPNSQIETDTVTKTDDRDDEWKSDYENINEPWEEEVEDLVAWTNTLNTDTLED</sequence>
<dbReference type="CDD" id="cd23806">
    <property type="entry name" value="UBCc_UBE2U"/>
    <property type="match status" value="1"/>
</dbReference>
<comment type="caution">
    <text evidence="15">The sequence shown here is derived from an EMBL/GenBank/DDBJ whole genome shotgun (WGS) entry which is preliminary data.</text>
</comment>
<evidence type="ECO:0000256" key="5">
    <source>
        <dbReference type="ARBA" id="ARBA00022843"/>
    </source>
</evidence>
<evidence type="ECO:0000256" key="7">
    <source>
        <dbReference type="ARBA" id="ARBA00053619"/>
    </source>
</evidence>
<keyword evidence="2 13" id="KW-0547">Nucleotide-binding</keyword>
<dbReference type="Pfam" id="PF00179">
    <property type="entry name" value="UQ_con"/>
    <property type="match status" value="1"/>
</dbReference>
<evidence type="ECO:0000256" key="2">
    <source>
        <dbReference type="ARBA" id="ARBA00022741"/>
    </source>
</evidence>
<evidence type="ECO:0000313" key="15">
    <source>
        <dbReference type="EMBL" id="KAF6508913.1"/>
    </source>
</evidence>
<reference evidence="15 16" key="1">
    <citation type="journal article" date="2020" name="Nature">
        <title>Six reference-quality genomes reveal evolution of bat adaptations.</title>
        <authorList>
            <person name="Jebb D."/>
            <person name="Huang Z."/>
            <person name="Pippel M."/>
            <person name="Hughes G.M."/>
            <person name="Lavrichenko K."/>
            <person name="Devanna P."/>
            <person name="Winkler S."/>
            <person name="Jermiin L.S."/>
            <person name="Skirmuntt E.C."/>
            <person name="Katzourakis A."/>
            <person name="Burkitt-Gray L."/>
            <person name="Ray D.A."/>
            <person name="Sullivan K.A.M."/>
            <person name="Roscito J.G."/>
            <person name="Kirilenko B.M."/>
            <person name="Davalos L.M."/>
            <person name="Corthals A.P."/>
            <person name="Power M.L."/>
            <person name="Jones G."/>
            <person name="Ransome R.D."/>
            <person name="Dechmann D.K.N."/>
            <person name="Locatelli A.G."/>
            <person name="Puechmaille S.J."/>
            <person name="Fedrigo O."/>
            <person name="Jarvis E.D."/>
            <person name="Hiller M."/>
            <person name="Vernes S.C."/>
            <person name="Myers E.W."/>
            <person name="Teeling E.C."/>
        </authorList>
    </citation>
    <scope>NUCLEOTIDE SEQUENCE [LARGE SCALE GENOMIC DNA]</scope>
    <source>
        <strain evidence="15">MRouAeg1</strain>
        <tissue evidence="15">Muscle</tissue>
    </source>
</reference>
<gene>
    <name evidence="15" type="ORF">HJG63_020212</name>
</gene>
<dbReference type="InterPro" id="IPR016135">
    <property type="entry name" value="UBQ-conjugating_enzyme/RWD"/>
</dbReference>
<dbReference type="InterPro" id="IPR000608">
    <property type="entry name" value="UBC"/>
</dbReference>
<keyword evidence="3 13" id="KW-0833">Ubl conjugation pathway</keyword>
<keyword evidence="16" id="KW-1185">Reference proteome</keyword>
<dbReference type="SMART" id="SM00212">
    <property type="entry name" value="UBCc"/>
    <property type="match status" value="1"/>
</dbReference>
<dbReference type="SUPFAM" id="SSF54495">
    <property type="entry name" value="UBC-like"/>
    <property type="match status" value="1"/>
</dbReference>
<evidence type="ECO:0000256" key="10">
    <source>
        <dbReference type="ARBA" id="ARBA00077510"/>
    </source>
</evidence>
<evidence type="ECO:0000256" key="8">
    <source>
        <dbReference type="ARBA" id="ARBA00072443"/>
    </source>
</evidence>
<name>A0A7J8KJ55_ROUAE</name>
<dbReference type="PROSITE" id="PS00183">
    <property type="entry name" value="UBC_1"/>
    <property type="match status" value="1"/>
</dbReference>
<comment type="pathway">
    <text evidence="6">Protein modification.</text>
</comment>
<dbReference type="AlphaFoldDB" id="A0A7J8KJ55"/>
<proteinExistence type="inferred from homology"/>
<evidence type="ECO:0000256" key="12">
    <source>
        <dbReference type="PROSITE-ProRule" id="PRU10133"/>
    </source>
</evidence>
<evidence type="ECO:0000256" key="6">
    <source>
        <dbReference type="ARBA" id="ARBA00043952"/>
    </source>
</evidence>
<protein>
    <recommendedName>
        <fullName evidence="8">Ubiquitin-conjugating enzyme E2 U</fullName>
    </recommendedName>
    <alternativeName>
        <fullName evidence="9">E2 ubiquitin-conjugating enzyme U</fullName>
    </alternativeName>
    <alternativeName>
        <fullName evidence="11">Ubiquitin carrier protein U</fullName>
    </alternativeName>
    <alternativeName>
        <fullName evidence="10">Ubiquitin-protein ligase U</fullName>
    </alternativeName>
</protein>
<organism evidence="15 16">
    <name type="scientific">Rousettus aegyptiacus</name>
    <name type="common">Egyptian fruit bat</name>
    <name type="synonym">Pteropus aegyptiacus</name>
    <dbReference type="NCBI Taxonomy" id="9407"/>
    <lineage>
        <taxon>Eukaryota</taxon>
        <taxon>Metazoa</taxon>
        <taxon>Chordata</taxon>
        <taxon>Craniata</taxon>
        <taxon>Vertebrata</taxon>
        <taxon>Euteleostomi</taxon>
        <taxon>Mammalia</taxon>
        <taxon>Eutheria</taxon>
        <taxon>Laurasiatheria</taxon>
        <taxon>Chiroptera</taxon>
        <taxon>Yinpterochiroptera</taxon>
        <taxon>Pteropodoidea</taxon>
        <taxon>Pteropodidae</taxon>
        <taxon>Rousettinae</taxon>
        <taxon>Rousettus</taxon>
    </lineage>
</organism>
<keyword evidence="1" id="KW-0808">Transferase</keyword>
<evidence type="ECO:0000313" key="16">
    <source>
        <dbReference type="Proteomes" id="UP000593571"/>
    </source>
</evidence>
<evidence type="ECO:0000256" key="1">
    <source>
        <dbReference type="ARBA" id="ARBA00022679"/>
    </source>
</evidence>
<dbReference type="PANTHER" id="PTHR24067">
    <property type="entry name" value="UBIQUITIN-CONJUGATING ENZYME E2"/>
    <property type="match status" value="1"/>
</dbReference>
<dbReference type="GO" id="GO:0005524">
    <property type="term" value="F:ATP binding"/>
    <property type="evidence" value="ECO:0007669"/>
    <property type="project" value="UniProtKB-UniRule"/>
</dbReference>
<dbReference type="EMBL" id="JACASE010000001">
    <property type="protein sequence ID" value="KAF6508913.1"/>
    <property type="molecule type" value="Genomic_DNA"/>
</dbReference>
<evidence type="ECO:0000256" key="4">
    <source>
        <dbReference type="ARBA" id="ARBA00022840"/>
    </source>
</evidence>
<evidence type="ECO:0000259" key="14">
    <source>
        <dbReference type="PROSITE" id="PS50127"/>
    </source>
</evidence>
<evidence type="ECO:0000256" key="11">
    <source>
        <dbReference type="ARBA" id="ARBA00082135"/>
    </source>
</evidence>
<evidence type="ECO:0000256" key="3">
    <source>
        <dbReference type="ARBA" id="ARBA00022786"/>
    </source>
</evidence>
<dbReference type="InterPro" id="IPR023313">
    <property type="entry name" value="UBQ-conjugating_AS"/>
</dbReference>
<dbReference type="GO" id="GO:0016740">
    <property type="term" value="F:transferase activity"/>
    <property type="evidence" value="ECO:0007669"/>
    <property type="project" value="UniProtKB-KW"/>
</dbReference>
<dbReference type="OrthoDB" id="9978460at2759"/>
<keyword evidence="5" id="KW-0832">Ubl conjugation</keyword>
<keyword evidence="4 13" id="KW-0067">ATP-binding</keyword>